<dbReference type="Pfam" id="PF00899">
    <property type="entry name" value="ThiF"/>
    <property type="match status" value="1"/>
</dbReference>
<dbReference type="AlphaFoldDB" id="A0A917RHR5"/>
<reference evidence="2" key="2">
    <citation type="submission" date="2020-09" db="EMBL/GenBank/DDBJ databases">
        <authorList>
            <person name="Sun Q."/>
            <person name="Ohkuma M."/>
        </authorList>
    </citation>
    <scope>NUCLEOTIDE SEQUENCE</scope>
    <source>
        <strain evidence="2">JCM 13064</strain>
    </source>
</reference>
<dbReference type="Proteomes" id="UP000645217">
    <property type="component" value="Unassembled WGS sequence"/>
</dbReference>
<accession>A0A917RHR5</accession>
<dbReference type="Gene3D" id="3.40.50.720">
    <property type="entry name" value="NAD(P)-binding Rossmann-like Domain"/>
    <property type="match status" value="1"/>
</dbReference>
<dbReference type="InterPro" id="IPR000594">
    <property type="entry name" value="ThiF_NAD_FAD-bd"/>
</dbReference>
<evidence type="ECO:0000313" key="2">
    <source>
        <dbReference type="EMBL" id="GGL09022.1"/>
    </source>
</evidence>
<evidence type="ECO:0000259" key="1">
    <source>
        <dbReference type="Pfam" id="PF00899"/>
    </source>
</evidence>
<keyword evidence="3" id="KW-1185">Reference proteome</keyword>
<comment type="caution">
    <text evidence="2">The sequence shown here is derived from an EMBL/GenBank/DDBJ whole genome shotgun (WGS) entry which is preliminary data.</text>
</comment>
<dbReference type="InterPro" id="IPR035985">
    <property type="entry name" value="Ubiquitin-activating_enz"/>
</dbReference>
<evidence type="ECO:0000313" key="3">
    <source>
        <dbReference type="Proteomes" id="UP000645217"/>
    </source>
</evidence>
<dbReference type="GO" id="GO:0008641">
    <property type="term" value="F:ubiquitin-like modifier activating enzyme activity"/>
    <property type="evidence" value="ECO:0007669"/>
    <property type="project" value="InterPro"/>
</dbReference>
<reference evidence="2" key="1">
    <citation type="journal article" date="2014" name="Int. J. Syst. Evol. Microbiol.">
        <title>Complete genome sequence of Corynebacterium casei LMG S-19264T (=DSM 44701T), isolated from a smear-ripened cheese.</title>
        <authorList>
            <consortium name="US DOE Joint Genome Institute (JGI-PGF)"/>
            <person name="Walter F."/>
            <person name="Albersmeier A."/>
            <person name="Kalinowski J."/>
            <person name="Ruckert C."/>
        </authorList>
    </citation>
    <scope>NUCLEOTIDE SEQUENCE</scope>
    <source>
        <strain evidence="2">JCM 13064</strain>
    </source>
</reference>
<dbReference type="EMBL" id="BMNT01000038">
    <property type="protein sequence ID" value="GGL09022.1"/>
    <property type="molecule type" value="Genomic_DNA"/>
</dbReference>
<sequence length="392" mass="40983">MNGDRRGGACATLAPVTFLPSFSPRRRRPRPAPVRPRLKPALRRLCRDERTLQFGVHPLRAVVLTDLEPPVRSLVEALDGTRTLDELIASADLDEGTVRGVVGLLAQHGVLDDAATRPAALSDIGMDERDRLGPDLDALSLSTVDAGDGGLAALARRRAACVRVIGAGRVGAQVAVLLAASGVGHLCVVDPGTARHEDVVPGGLSFADAGRPREDGAVAAARRVAPGVNAWAGRTAAHLADGAHRPDLVVLAPVGPLDALVTHELVTLGLPHLLATAGEGVGSVGPLVLPGVTSCLRCLELTRRDRDPSWPMLGARLGGFPAGEIACGTVLSTLVAAHAAAEALGCVDGLEPTVTNSTVDVMPDWRWKKRSWRAHPQCRCSRNHFGPLTMVA</sequence>
<dbReference type="SUPFAM" id="SSF69572">
    <property type="entry name" value="Activating enzymes of the ubiquitin-like proteins"/>
    <property type="match status" value="1"/>
</dbReference>
<protein>
    <recommendedName>
        <fullName evidence="1">THIF-type NAD/FAD binding fold domain-containing protein</fullName>
    </recommendedName>
</protein>
<organism evidence="2 3">
    <name type="scientific">Sphaerisporangium melleum</name>
    <dbReference type="NCBI Taxonomy" id="321316"/>
    <lineage>
        <taxon>Bacteria</taxon>
        <taxon>Bacillati</taxon>
        <taxon>Actinomycetota</taxon>
        <taxon>Actinomycetes</taxon>
        <taxon>Streptosporangiales</taxon>
        <taxon>Streptosporangiaceae</taxon>
        <taxon>Sphaerisporangium</taxon>
    </lineage>
</organism>
<proteinExistence type="predicted"/>
<gene>
    <name evidence="2" type="ORF">GCM10007964_59090</name>
</gene>
<feature type="domain" description="THIF-type NAD/FAD binding fold" evidence="1">
    <location>
        <begin position="154"/>
        <end position="378"/>
    </location>
</feature>
<name>A0A917RHR5_9ACTN</name>